<dbReference type="InterPro" id="IPR024079">
    <property type="entry name" value="MetalloPept_cat_dom_sf"/>
</dbReference>
<evidence type="ECO:0000256" key="4">
    <source>
        <dbReference type="ARBA" id="ARBA00022833"/>
    </source>
</evidence>
<dbReference type="InterPro" id="IPR006026">
    <property type="entry name" value="Peptidase_Metallo"/>
</dbReference>
<dbReference type="InterPro" id="IPR001818">
    <property type="entry name" value="Pept_M10_metallopeptidase"/>
</dbReference>
<dbReference type="Gene3D" id="3.40.390.10">
    <property type="entry name" value="Collagenase (Catalytic Domain)"/>
    <property type="match status" value="1"/>
</dbReference>
<accession>A0ABU3BEY8</accession>
<dbReference type="EC" id="3.4.24.-" evidence="6"/>
<dbReference type="GO" id="GO:0008237">
    <property type="term" value="F:metallopeptidase activity"/>
    <property type="evidence" value="ECO:0007669"/>
    <property type="project" value="UniProtKB-KW"/>
</dbReference>
<feature type="domain" description="Peptidase metallopeptidase" evidence="5">
    <location>
        <begin position="90"/>
        <end position="233"/>
    </location>
</feature>
<dbReference type="InterPro" id="IPR021190">
    <property type="entry name" value="Pept_M10A"/>
</dbReference>
<evidence type="ECO:0000256" key="3">
    <source>
        <dbReference type="ARBA" id="ARBA00022801"/>
    </source>
</evidence>
<dbReference type="Proteomes" id="UP001250662">
    <property type="component" value="Unassembled WGS sequence"/>
</dbReference>
<evidence type="ECO:0000259" key="5">
    <source>
        <dbReference type="SMART" id="SM00235"/>
    </source>
</evidence>
<evidence type="ECO:0000256" key="2">
    <source>
        <dbReference type="ARBA" id="ARBA00022723"/>
    </source>
</evidence>
<evidence type="ECO:0000313" key="6">
    <source>
        <dbReference type="EMBL" id="MDT0620728.1"/>
    </source>
</evidence>
<dbReference type="SMART" id="SM00235">
    <property type="entry name" value="ZnMc"/>
    <property type="match status" value="1"/>
</dbReference>
<keyword evidence="3 6" id="KW-0378">Hydrolase</keyword>
<dbReference type="EMBL" id="JAVRHU010000001">
    <property type="protein sequence ID" value="MDT0620728.1"/>
    <property type="molecule type" value="Genomic_DNA"/>
</dbReference>
<evidence type="ECO:0000313" key="7">
    <source>
        <dbReference type="Proteomes" id="UP001250662"/>
    </source>
</evidence>
<comment type="caution">
    <text evidence="6">The sequence shown here is derived from an EMBL/GenBank/DDBJ whole genome shotgun (WGS) entry which is preliminary data.</text>
</comment>
<dbReference type="RefSeq" id="WP_311384372.1">
    <property type="nucleotide sequence ID" value="NZ_JAVRHU010000001.1"/>
</dbReference>
<keyword evidence="4" id="KW-0862">Zinc</keyword>
<evidence type="ECO:0000256" key="1">
    <source>
        <dbReference type="ARBA" id="ARBA00022670"/>
    </source>
</evidence>
<name>A0ABU3BEY8_9FLAO</name>
<dbReference type="Pfam" id="PF00413">
    <property type="entry name" value="Peptidase_M10"/>
    <property type="match status" value="1"/>
</dbReference>
<sequence length="234" mass="25625">MRIYFLFALILFFSCKKEQENEDPSPINLSGDFALCNSQLSACINGNGNYCLFGFKWGADGSFSQSGYDAQGPASSGGVVTYSFQEENGLINTHRQIDLPSNSFNDILSCAKTEIRNALGSWAKIAAIEFEELPENSIADIRFYTADIIQGGIGYPNYPDNLCGNLSGNVIIQSDLGINDCNSFYIFALHEIGHVLGLGHVGTENVMNPDFSNFNFQDLQTGDTMGIIEIYGEK</sequence>
<organism evidence="6 7">
    <name type="scientific">Croceitalea vernalis</name>
    <dbReference type="NCBI Taxonomy" id="3075599"/>
    <lineage>
        <taxon>Bacteria</taxon>
        <taxon>Pseudomonadati</taxon>
        <taxon>Bacteroidota</taxon>
        <taxon>Flavobacteriia</taxon>
        <taxon>Flavobacteriales</taxon>
        <taxon>Flavobacteriaceae</taxon>
        <taxon>Croceitalea</taxon>
    </lineage>
</organism>
<keyword evidence="1" id="KW-0645">Protease</keyword>
<protein>
    <submittedName>
        <fullName evidence="6">Matrixin family metalloprotease</fullName>
        <ecNumber evidence="6">3.4.24.-</ecNumber>
    </submittedName>
</protein>
<reference evidence="6 7" key="1">
    <citation type="submission" date="2023-09" db="EMBL/GenBank/DDBJ databases">
        <authorList>
            <person name="Rey-Velasco X."/>
        </authorList>
    </citation>
    <scope>NUCLEOTIDE SEQUENCE [LARGE SCALE GENOMIC DNA]</scope>
    <source>
        <strain evidence="6 7">P007</strain>
    </source>
</reference>
<gene>
    <name evidence="6" type="ORF">RM520_03765</name>
</gene>
<keyword evidence="2" id="KW-0479">Metal-binding</keyword>
<dbReference type="SUPFAM" id="SSF55486">
    <property type="entry name" value="Metalloproteases ('zincins'), catalytic domain"/>
    <property type="match status" value="1"/>
</dbReference>
<proteinExistence type="predicted"/>
<dbReference type="PROSITE" id="PS51257">
    <property type="entry name" value="PROKAR_LIPOPROTEIN"/>
    <property type="match status" value="1"/>
</dbReference>
<dbReference type="PRINTS" id="PR00138">
    <property type="entry name" value="MATRIXIN"/>
</dbReference>
<keyword evidence="7" id="KW-1185">Reference proteome</keyword>
<keyword evidence="6" id="KW-0482">Metalloprotease</keyword>